<dbReference type="GO" id="GO:0005840">
    <property type="term" value="C:ribosome"/>
    <property type="evidence" value="ECO:0007669"/>
    <property type="project" value="UniProtKB-KW"/>
</dbReference>
<dbReference type="GeneID" id="33354110"/>
<dbReference type="NCBIfam" id="TIGR00158">
    <property type="entry name" value="L9"/>
    <property type="match status" value="1"/>
</dbReference>
<comment type="function">
    <text evidence="6">Binds to the 23S rRNA.</text>
</comment>
<dbReference type="AlphaFoldDB" id="A0A1Z1M5J1"/>
<dbReference type="InterPro" id="IPR020070">
    <property type="entry name" value="Ribosomal_bL9_N"/>
</dbReference>
<dbReference type="PROSITE" id="PS00651">
    <property type="entry name" value="RIBOSOMAL_L9"/>
    <property type="match status" value="1"/>
</dbReference>
<gene>
    <name evidence="6 8" type="primary">rpl9</name>
</gene>
<proteinExistence type="inferred from homology"/>
<keyword evidence="8" id="KW-0934">Plastid</keyword>
<dbReference type="GO" id="GO:0019843">
    <property type="term" value="F:rRNA binding"/>
    <property type="evidence" value="ECO:0007669"/>
    <property type="project" value="UniProtKB-UniRule"/>
</dbReference>
<comment type="subcellular location">
    <subcellularLocation>
        <location evidence="6">Plastid</location>
        <location evidence="6">Chloroplast</location>
    </subcellularLocation>
</comment>
<dbReference type="GO" id="GO:1990904">
    <property type="term" value="C:ribonucleoprotein complex"/>
    <property type="evidence" value="ECO:0007669"/>
    <property type="project" value="UniProtKB-KW"/>
</dbReference>
<dbReference type="InterPro" id="IPR036935">
    <property type="entry name" value="Ribosomal_bL9_N_sf"/>
</dbReference>
<keyword evidence="2 6" id="KW-0699">rRNA-binding</keyword>
<name>A0A1Z1M5J1_9FLOR</name>
<dbReference type="InterPro" id="IPR020594">
    <property type="entry name" value="Ribosomal_bL9_bac/chp"/>
</dbReference>
<dbReference type="GO" id="GO:0003735">
    <property type="term" value="F:structural constituent of ribosome"/>
    <property type="evidence" value="ECO:0007669"/>
    <property type="project" value="InterPro"/>
</dbReference>
<evidence type="ECO:0000259" key="7">
    <source>
        <dbReference type="PROSITE" id="PS00651"/>
    </source>
</evidence>
<dbReference type="GO" id="GO:0009507">
    <property type="term" value="C:chloroplast"/>
    <property type="evidence" value="ECO:0007669"/>
    <property type="project" value="UniProtKB-SubCell"/>
</dbReference>
<dbReference type="InterPro" id="IPR000244">
    <property type="entry name" value="Ribosomal_bL9"/>
</dbReference>
<dbReference type="InterPro" id="IPR009027">
    <property type="entry name" value="Ribosomal_bL9/RNase_H1_N"/>
</dbReference>
<dbReference type="HAMAP" id="MF_00503">
    <property type="entry name" value="Ribosomal_bL9"/>
    <property type="match status" value="1"/>
</dbReference>
<dbReference type="Pfam" id="PF01281">
    <property type="entry name" value="Ribosomal_L9_N"/>
    <property type="match status" value="1"/>
</dbReference>
<dbReference type="InterPro" id="IPR036791">
    <property type="entry name" value="Ribosomal_bL9_C_sf"/>
</dbReference>
<evidence type="ECO:0000256" key="2">
    <source>
        <dbReference type="ARBA" id="ARBA00022730"/>
    </source>
</evidence>
<keyword evidence="4 6" id="KW-0689">Ribosomal protein</keyword>
<dbReference type="RefSeq" id="YP_009392561.1">
    <property type="nucleotide sequence ID" value="NC_035263.1"/>
</dbReference>
<evidence type="ECO:0000256" key="4">
    <source>
        <dbReference type="ARBA" id="ARBA00022980"/>
    </source>
</evidence>
<comment type="similarity">
    <text evidence="1 6">Belongs to the bacterial ribosomal protein bL9 family.</text>
</comment>
<dbReference type="Gene3D" id="3.40.5.10">
    <property type="entry name" value="Ribosomal protein L9, N-terminal domain"/>
    <property type="match status" value="1"/>
</dbReference>
<protein>
    <recommendedName>
        <fullName evidence="6">Large ribosomal subunit protein bL9c</fullName>
    </recommendedName>
</protein>
<evidence type="ECO:0000256" key="6">
    <source>
        <dbReference type="HAMAP-Rule" id="MF_00503"/>
    </source>
</evidence>
<dbReference type="GO" id="GO:0006412">
    <property type="term" value="P:translation"/>
    <property type="evidence" value="ECO:0007669"/>
    <property type="project" value="UniProtKB-UniRule"/>
</dbReference>
<dbReference type="SUPFAM" id="SSF55653">
    <property type="entry name" value="Ribosomal protein L9 C-domain"/>
    <property type="match status" value="1"/>
</dbReference>
<organism evidence="8">
    <name type="scientific">Caloglossa monosticha</name>
    <dbReference type="NCBI Taxonomy" id="76906"/>
    <lineage>
        <taxon>Eukaryota</taxon>
        <taxon>Rhodophyta</taxon>
        <taxon>Florideophyceae</taxon>
        <taxon>Rhodymeniophycidae</taxon>
        <taxon>Ceramiales</taxon>
        <taxon>Delesseriaceae</taxon>
        <taxon>Caloglossa</taxon>
    </lineage>
</organism>
<dbReference type="PANTHER" id="PTHR21368">
    <property type="entry name" value="50S RIBOSOMAL PROTEIN L9"/>
    <property type="match status" value="1"/>
</dbReference>
<keyword evidence="5 6" id="KW-0687">Ribonucleoprotein</keyword>
<dbReference type="Gene3D" id="3.10.430.100">
    <property type="entry name" value="Ribosomal protein L9, C-terminal domain"/>
    <property type="match status" value="1"/>
</dbReference>
<reference evidence="8" key="1">
    <citation type="journal article" date="2017" name="J. Phycol.">
        <title>Analysis of chloroplast genomes and a supermatrix inform reclassification of the Rhodomelaceae (Rhodophyta).</title>
        <authorList>
            <person name="Diaz-Tapia P."/>
            <person name="Maggs C.A."/>
            <person name="West J.A."/>
            <person name="Verbruggen H."/>
        </authorList>
    </citation>
    <scope>NUCLEOTIDE SEQUENCE</scope>
    <source>
        <strain evidence="8">JW3046</strain>
    </source>
</reference>
<accession>A0A1Z1M5J1</accession>
<dbReference type="Pfam" id="PF03948">
    <property type="entry name" value="Ribosomal_L9_C"/>
    <property type="match status" value="1"/>
</dbReference>
<dbReference type="SUPFAM" id="SSF55658">
    <property type="entry name" value="L9 N-domain-like"/>
    <property type="match status" value="1"/>
</dbReference>
<geneLocation type="chloroplast" evidence="8"/>
<feature type="domain" description="Ribosomal protein L9" evidence="7">
    <location>
        <begin position="17"/>
        <end position="44"/>
    </location>
</feature>
<keyword evidence="3 6" id="KW-0694">RNA-binding</keyword>
<evidence type="ECO:0000313" key="8">
    <source>
        <dbReference type="EMBL" id="ARW61123.1"/>
    </source>
</evidence>
<evidence type="ECO:0000256" key="3">
    <source>
        <dbReference type="ARBA" id="ARBA00022884"/>
    </source>
</evidence>
<dbReference type="InterPro" id="IPR020069">
    <property type="entry name" value="Ribosomal_bL9_C"/>
</dbReference>
<dbReference type="EMBL" id="MF101416">
    <property type="protein sequence ID" value="ARW61123.1"/>
    <property type="molecule type" value="Genomic_DNA"/>
</dbReference>
<evidence type="ECO:0000256" key="1">
    <source>
        <dbReference type="ARBA" id="ARBA00010605"/>
    </source>
</evidence>
<sequence length="154" mass="18031">MSKKVQIILKKNCEKIGKKNNIAYVSKGYALNYLIPNKIAIMATQKNIQNFKKFELIEKQKIEENKNKIEKLIIELNNIHKLIIVKKIGENQHIFGSVTDKEIIEKIKDYVGIQLDKKYVQIPNIKKIGNFNIEIRLQYQKFCIIQIHILPANI</sequence>
<evidence type="ECO:0000256" key="5">
    <source>
        <dbReference type="ARBA" id="ARBA00023274"/>
    </source>
</evidence>
<keyword evidence="8" id="KW-0150">Chloroplast</keyword>